<dbReference type="RefSeq" id="WP_145051472.1">
    <property type="nucleotide sequence ID" value="NZ_CP036433.1"/>
</dbReference>
<dbReference type="EMBL" id="CP036433">
    <property type="protein sequence ID" value="QDU93929.1"/>
    <property type="molecule type" value="Genomic_DNA"/>
</dbReference>
<protein>
    <submittedName>
        <fullName evidence="1">Uncharacterized protein</fullName>
    </submittedName>
</protein>
<dbReference type="Proteomes" id="UP000317648">
    <property type="component" value="Chromosome"/>
</dbReference>
<dbReference type="KEGG" id="lcre:Pla8534_17150"/>
<evidence type="ECO:0000313" key="2">
    <source>
        <dbReference type="Proteomes" id="UP000317648"/>
    </source>
</evidence>
<gene>
    <name evidence="1" type="ORF">Pla8534_17150</name>
</gene>
<dbReference type="AlphaFoldDB" id="A0A518DQ09"/>
<dbReference type="OrthoDB" id="9791494at2"/>
<proteinExistence type="predicted"/>
<sequence>MLWEEMEPLFDEHPDLHKDKIFLAFLRHVQKLRMSRKGRFVRVHFKTGRVVDLVPEGSLASGVEMEHDERRRCGWKFVSPKLQRAWQDFKTEYKKQN</sequence>
<reference evidence="1 2" key="1">
    <citation type="submission" date="2019-02" db="EMBL/GenBank/DDBJ databases">
        <title>Deep-cultivation of Planctomycetes and their phenomic and genomic characterization uncovers novel biology.</title>
        <authorList>
            <person name="Wiegand S."/>
            <person name="Jogler M."/>
            <person name="Boedeker C."/>
            <person name="Pinto D."/>
            <person name="Vollmers J."/>
            <person name="Rivas-Marin E."/>
            <person name="Kohn T."/>
            <person name="Peeters S.H."/>
            <person name="Heuer A."/>
            <person name="Rast P."/>
            <person name="Oberbeckmann S."/>
            <person name="Bunk B."/>
            <person name="Jeske O."/>
            <person name="Meyerdierks A."/>
            <person name="Storesund J.E."/>
            <person name="Kallscheuer N."/>
            <person name="Luecker S."/>
            <person name="Lage O.M."/>
            <person name="Pohl T."/>
            <person name="Merkel B.J."/>
            <person name="Hornburger P."/>
            <person name="Mueller R.-W."/>
            <person name="Bruemmer F."/>
            <person name="Labrenz M."/>
            <person name="Spormann A.M."/>
            <person name="Op den Camp H."/>
            <person name="Overmann J."/>
            <person name="Amann R."/>
            <person name="Jetten M.S.M."/>
            <person name="Mascher T."/>
            <person name="Medema M.H."/>
            <person name="Devos D.P."/>
            <person name="Kaster A.-K."/>
            <person name="Ovreas L."/>
            <person name="Rohde M."/>
            <person name="Galperin M.Y."/>
            <person name="Jogler C."/>
        </authorList>
    </citation>
    <scope>NUCLEOTIDE SEQUENCE [LARGE SCALE GENOMIC DNA]</scope>
    <source>
        <strain evidence="1 2">Pla85_3_4</strain>
    </source>
</reference>
<organism evidence="1 2">
    <name type="scientific">Lignipirellula cremea</name>
    <dbReference type="NCBI Taxonomy" id="2528010"/>
    <lineage>
        <taxon>Bacteria</taxon>
        <taxon>Pseudomonadati</taxon>
        <taxon>Planctomycetota</taxon>
        <taxon>Planctomycetia</taxon>
        <taxon>Pirellulales</taxon>
        <taxon>Pirellulaceae</taxon>
        <taxon>Lignipirellula</taxon>
    </lineage>
</organism>
<keyword evidence="2" id="KW-1185">Reference proteome</keyword>
<accession>A0A518DQ09</accession>
<name>A0A518DQ09_9BACT</name>
<evidence type="ECO:0000313" key="1">
    <source>
        <dbReference type="EMBL" id="QDU93929.1"/>
    </source>
</evidence>